<dbReference type="SMART" id="SM00257">
    <property type="entry name" value="LysM"/>
    <property type="match status" value="1"/>
</dbReference>
<dbReference type="InterPro" id="IPR036779">
    <property type="entry name" value="LysM_dom_sf"/>
</dbReference>
<keyword evidence="5" id="KW-1185">Reference proteome</keyword>
<dbReference type="Proteomes" id="UP001231362">
    <property type="component" value="Unassembled WGS sequence"/>
</dbReference>
<dbReference type="EMBL" id="JAUSTU010000010">
    <property type="protein sequence ID" value="MDQ0156120.1"/>
    <property type="molecule type" value="Genomic_DNA"/>
</dbReference>
<evidence type="ECO:0000256" key="2">
    <source>
        <dbReference type="SAM" id="Phobius"/>
    </source>
</evidence>
<dbReference type="InterPro" id="IPR018392">
    <property type="entry name" value="LysM"/>
</dbReference>
<dbReference type="Gene3D" id="3.10.350.10">
    <property type="entry name" value="LysM domain"/>
    <property type="match status" value="1"/>
</dbReference>
<feature type="region of interest" description="Disordered" evidence="1">
    <location>
        <begin position="113"/>
        <end position="161"/>
    </location>
</feature>
<feature type="region of interest" description="Disordered" evidence="1">
    <location>
        <begin position="245"/>
        <end position="296"/>
    </location>
</feature>
<name>A0ABT9V5K0_9BACL</name>
<feature type="transmembrane region" description="Helical" evidence="2">
    <location>
        <begin position="12"/>
        <end position="33"/>
    </location>
</feature>
<dbReference type="CDD" id="cd00118">
    <property type="entry name" value="LysM"/>
    <property type="match status" value="1"/>
</dbReference>
<keyword evidence="2" id="KW-0472">Membrane</keyword>
<feature type="compositionally biased region" description="Acidic residues" evidence="1">
    <location>
        <begin position="113"/>
        <end position="128"/>
    </location>
</feature>
<evidence type="ECO:0000259" key="3">
    <source>
        <dbReference type="PROSITE" id="PS51782"/>
    </source>
</evidence>
<keyword evidence="2" id="KW-0812">Transmembrane</keyword>
<comment type="caution">
    <text evidence="4">The sequence shown here is derived from an EMBL/GenBank/DDBJ whole genome shotgun (WGS) entry which is preliminary data.</text>
</comment>
<feature type="domain" description="LysM" evidence="3">
    <location>
        <begin position="294"/>
        <end position="342"/>
    </location>
</feature>
<keyword evidence="2" id="KW-1133">Transmembrane helix</keyword>
<dbReference type="SUPFAM" id="SSF54106">
    <property type="entry name" value="LysM domain"/>
    <property type="match status" value="1"/>
</dbReference>
<evidence type="ECO:0000313" key="4">
    <source>
        <dbReference type="EMBL" id="MDQ0156120.1"/>
    </source>
</evidence>
<feature type="compositionally biased region" description="Basic and acidic residues" evidence="1">
    <location>
        <begin position="281"/>
        <end position="291"/>
    </location>
</feature>
<protein>
    <submittedName>
        <fullName evidence="4">Type IV pilus assembly protein PilO</fullName>
    </submittedName>
</protein>
<feature type="compositionally biased region" description="Polar residues" evidence="1">
    <location>
        <begin position="262"/>
        <end position="280"/>
    </location>
</feature>
<sequence>MNLKLPSNNKVTIAALIFTMIVLFVALFFFLLYPKMKEIPIKESELKSQEQILSVLQGKITNTNSNTFQSTVALQKKVPVKPLSQQLLLDIEKAEVVSGSFVVNMVFEDGEVTEEEAGQVEEKEEETNDQTTTSEGTSEEPAETGEQDTSMEDNQKKEAIPLPTGVKKISITLNVESPSYFEFEKFIQILESSERITVMEAIDFTAGEEIIDYEQTEKPLSYQVKLSAFYMPSLLDLIDSLPKMQTPEPAKKKNPFSKFGDVTNSSKTNSGSQTTTVDSNNDSKTEAKTDTNSDEYTVQTGDHLTKIAKKFYQTDFKEGIRLIKEANNLKDDVIRPGQVLKIPVLNQ</sequence>
<dbReference type="RefSeq" id="WP_307150641.1">
    <property type="nucleotide sequence ID" value="NZ_JAUSTU010000010.1"/>
</dbReference>
<proteinExistence type="predicted"/>
<evidence type="ECO:0000256" key="1">
    <source>
        <dbReference type="SAM" id="MobiDB-lite"/>
    </source>
</evidence>
<reference evidence="4 5" key="1">
    <citation type="submission" date="2023-07" db="EMBL/GenBank/DDBJ databases">
        <title>Genomic Encyclopedia of Type Strains, Phase IV (KMG-IV): sequencing the most valuable type-strain genomes for metagenomic binning, comparative biology and taxonomic classification.</title>
        <authorList>
            <person name="Goeker M."/>
        </authorList>
    </citation>
    <scope>NUCLEOTIDE SEQUENCE [LARGE SCALE GENOMIC DNA]</scope>
    <source>
        <strain evidence="4 5">DSM 23948</strain>
    </source>
</reference>
<dbReference type="PROSITE" id="PS51782">
    <property type="entry name" value="LYSM"/>
    <property type="match status" value="1"/>
</dbReference>
<organism evidence="4 5">
    <name type="scientific">Anoxybacillus andreesenii</name>
    <dbReference type="NCBI Taxonomy" id="1325932"/>
    <lineage>
        <taxon>Bacteria</taxon>
        <taxon>Bacillati</taxon>
        <taxon>Bacillota</taxon>
        <taxon>Bacilli</taxon>
        <taxon>Bacillales</taxon>
        <taxon>Anoxybacillaceae</taxon>
        <taxon>Anoxybacillus</taxon>
    </lineage>
</organism>
<gene>
    <name evidence="4" type="ORF">J2S07_002438</name>
</gene>
<evidence type="ECO:0000313" key="5">
    <source>
        <dbReference type="Proteomes" id="UP001231362"/>
    </source>
</evidence>
<accession>A0ABT9V5K0</accession>
<dbReference type="Pfam" id="PF01476">
    <property type="entry name" value="LysM"/>
    <property type="match status" value="1"/>
</dbReference>
<feature type="compositionally biased region" description="Acidic residues" evidence="1">
    <location>
        <begin position="137"/>
        <end position="151"/>
    </location>
</feature>